<dbReference type="InterPro" id="IPR010235">
    <property type="entry name" value="HepT"/>
</dbReference>
<dbReference type="Pfam" id="PF08780">
    <property type="entry name" value="NTase_sub_bind"/>
    <property type="match status" value="1"/>
</dbReference>
<feature type="domain" description="Polymerase beta nucleotidyltransferase" evidence="1">
    <location>
        <begin position="15"/>
        <end position="97"/>
    </location>
</feature>
<evidence type="ECO:0000259" key="1">
    <source>
        <dbReference type="Pfam" id="PF18765"/>
    </source>
</evidence>
<dbReference type="NCBIfam" id="TIGR01987">
    <property type="entry name" value="HI0074"/>
    <property type="match status" value="1"/>
</dbReference>
<dbReference type="InterPro" id="IPR041633">
    <property type="entry name" value="Polbeta"/>
</dbReference>
<dbReference type="CDD" id="cd05403">
    <property type="entry name" value="NT_KNTase_like"/>
    <property type="match status" value="1"/>
</dbReference>
<sequence>MLDKQLVDAVCKIILKYVAATRIYWFGSRVTGDAKLESDYDFGFDSEDSPSPDVLAAIRKEIEQLPTLIKIDVTCLNKADRRFVNRVRSSGKVVYSATKALRVEDGLTYFRRALERFQVVINERERWINEGNGDIVLDIAAKRFEFTYEMAWKALKRWLDFQGMDARSPRAVFKEAFALGVISDEKTWLDMIEMRNLSSHVYDENEVSGLLDQLERFNSAFTDLLNKIDRPNLEQETRGNADIPQTFEH</sequence>
<evidence type="ECO:0000313" key="2">
    <source>
        <dbReference type="EMBL" id="MBD9356741.1"/>
    </source>
</evidence>
<dbReference type="InterPro" id="IPR043519">
    <property type="entry name" value="NT_sf"/>
</dbReference>
<dbReference type="Gene3D" id="3.30.460.10">
    <property type="entry name" value="Beta Polymerase, domain 2"/>
    <property type="match status" value="1"/>
</dbReference>
<organism evidence="2 3">
    <name type="scientific">Methylomonas albis</name>
    <dbReference type="NCBI Taxonomy" id="1854563"/>
    <lineage>
        <taxon>Bacteria</taxon>
        <taxon>Pseudomonadati</taxon>
        <taxon>Pseudomonadota</taxon>
        <taxon>Gammaproteobacteria</taxon>
        <taxon>Methylococcales</taxon>
        <taxon>Methylococcaceae</taxon>
        <taxon>Methylomonas</taxon>
    </lineage>
</organism>
<name>A0ABR9D1Q4_9GAMM</name>
<proteinExistence type="predicted"/>
<dbReference type="SUPFAM" id="SSF81301">
    <property type="entry name" value="Nucleotidyltransferase"/>
    <property type="match status" value="1"/>
</dbReference>
<reference evidence="2 3" key="1">
    <citation type="submission" date="2020-09" db="EMBL/GenBank/DDBJ databases">
        <title>Methylomonas albis sp. nov. and Methylomonas fluvii sp. nov.: Two cold-adapted methanotrophs from the River Elbe and an amended description of Methylovulum psychrotolerans strain Eb1.</title>
        <authorList>
            <person name="Bussmann I.K."/>
            <person name="Klings K.-W."/>
            <person name="Warnstedt J."/>
            <person name="Hoppert M."/>
            <person name="Saborowski A."/>
            <person name="Horn F."/>
            <person name="Liebner S."/>
        </authorList>
    </citation>
    <scope>NUCLEOTIDE SEQUENCE [LARGE SCALE GENOMIC DNA]</scope>
    <source>
        <strain evidence="2 3">EbA</strain>
    </source>
</reference>
<dbReference type="Proteomes" id="UP000652176">
    <property type="component" value="Unassembled WGS sequence"/>
</dbReference>
<protein>
    <submittedName>
        <fullName evidence="2">Nucleotidyltransferase substrate binding protein</fullName>
    </submittedName>
</protein>
<dbReference type="RefSeq" id="WP_192375068.1">
    <property type="nucleotide sequence ID" value="NZ_CAJHIV010000001.1"/>
</dbReference>
<dbReference type="EMBL" id="JACXSS010000001">
    <property type="protein sequence ID" value="MBD9356741.1"/>
    <property type="molecule type" value="Genomic_DNA"/>
</dbReference>
<evidence type="ECO:0000313" key="3">
    <source>
        <dbReference type="Proteomes" id="UP000652176"/>
    </source>
</evidence>
<keyword evidence="3" id="KW-1185">Reference proteome</keyword>
<dbReference type="SUPFAM" id="SSF81593">
    <property type="entry name" value="Nucleotidyltransferase substrate binding subunit/domain"/>
    <property type="match status" value="1"/>
</dbReference>
<gene>
    <name evidence="2" type="ORF">IE877_12750</name>
</gene>
<accession>A0ABR9D1Q4</accession>
<comment type="caution">
    <text evidence="2">The sequence shown here is derived from an EMBL/GenBank/DDBJ whole genome shotgun (WGS) entry which is preliminary data.</text>
</comment>
<dbReference type="Pfam" id="PF18765">
    <property type="entry name" value="Polbeta"/>
    <property type="match status" value="1"/>
</dbReference>
<dbReference type="Gene3D" id="1.20.120.330">
    <property type="entry name" value="Nucleotidyltransferases domain 2"/>
    <property type="match status" value="1"/>
</dbReference>